<dbReference type="Pfam" id="PF05593">
    <property type="entry name" value="RHS_repeat"/>
    <property type="match status" value="5"/>
</dbReference>
<reference evidence="8" key="1">
    <citation type="submission" date="2014-01" db="EMBL/GenBank/DDBJ databases">
        <authorList>
            <person name="Aslett M."/>
        </authorList>
    </citation>
    <scope>NUCLEOTIDE SEQUENCE</scope>
</reference>
<dbReference type="InterPro" id="IPR056823">
    <property type="entry name" value="TEN-like_YD-shell"/>
</dbReference>
<dbReference type="EMBL" id="HG806248">
    <property type="protein sequence ID" value="CDW57985.1"/>
    <property type="molecule type" value="Genomic_DNA"/>
</dbReference>
<name>A0A077ZH48_TRITR</name>
<evidence type="ECO:0000259" key="7">
    <source>
        <dbReference type="Pfam" id="PF25023"/>
    </source>
</evidence>
<feature type="domain" description="DUF6531" evidence="6">
    <location>
        <begin position="35"/>
        <end position="112"/>
    </location>
</feature>
<dbReference type="OrthoDB" id="8015657at2759"/>
<dbReference type="AlphaFoldDB" id="A0A077ZH48"/>
<protein>
    <submittedName>
        <fullName evidence="8">DDE Tnp 1 assoc and RHS repeat and Imm-NTF2-2 and DUF4329 and RHS and DDE Tnp 1 domain containing protein</fullName>
    </submittedName>
</protein>
<dbReference type="InterPro" id="IPR025479">
    <property type="entry name" value="DUF4329"/>
</dbReference>
<dbReference type="InterPro" id="IPR032806">
    <property type="entry name" value="YbfD_N"/>
</dbReference>
<sequence length="1605" mass="181971">MTQYGGSIVQGSAGVRIGAPTGVACSVCPGGVTSGHPVNPLLGAKVLPGETDIALPGPLPFILSRTYSSYRTKTPAPVGSLGPGWKMPADIRLQLRDNTLILSDNGGRSLYFEHLFPGEDGYSRSESLWLVRGGVLRLDEGHRLAALWQALPEELRLSPHRYLATNSPQGPWWLLGWCERVPEADEVLPAPLPPYRVLTGLVDRFGRTQTFHREAAGEFSGEITGVTDGAGRHFRLVLTTQAQRAEEARQQAISGGTEPSAFPDTLPGYTEYGRDNGIRLSAVWLTHDPEYPENLPAAPLVRYGWTPRGELAAVYDRSNTQVRSFTYDDKYRGRMVAHRHTGRPEIRYRYDSDGRVTEQLNPAGLSYTYQYEKDRITITDSLDRREVLHTQGEAGLKRVVKKEHADGSVTQSQFDAVGRLRAQTDAAGRTTEYSPDVVTGLITRITTPDGRASAFYYNHHNQLTSATGPDGLELRREYDESGRLIQETAPDGDITRYRYDNPHSDLPCATDDATGSRKTMTWSRYGQLLSFTDCSGYQTRYDHDRFGQMTAVHREEGLSQYRAYDSRGQLIAVKDTQGHETRYEYNAAGDLTTVIAPDGSRNGTQYDAWGKAVRTTQGGLTRSMEYDAAGRVIRLTSENGSHTTFRYDVLDRLIQETGFDGRTQRYHHDLTGKLIRSEDEGLVTHWHYDEADRLTHRTVKGETAERWRYDERGWLTDISHISEGHRVAVHYRYDEKGRLTGERQTVHHPQTEALLWQHETRHAYNAQGLANRCIPDSLPAVEWLTYGSGWLAGMKLGDTPLVDFTRDRLHRETLRSFGRYELTTAYTPAGQLQRQHLNSLQYDRDYTWNDNGELIRISSPRQTRSYSYSTTGRLTGVHTTAANLDIRIPYATDPAGNRLPDPELHPDSTLSMWPDNRIARDAHYLYRYDRHGRLTEKTDLIPEGVIRTDDERTHRYHYDSQHRLVHYTRTQYEEPLVESRYLYDPLGRRVAKRVWRRERDLTGWMSLSRKPQVTWYGWDGDRLTTIQNDRTRIQTIYQPGSFTPLIRVETATGELAKTQRRSLADALQQSGGEDGGSVVFPPVLVQMLDRLESEILADRVSEESRRWLASCGLTVEQMQNQMDPVYTPARKIHLYHCDHRGLPLALISKEGATEWCAEYDEWGNLLNEENPHQLQQLIRLPGQQYDEESGLYYNRHRYYDPLQGRYITQDPIGLKGGWNLYGYQLNPISDIDPLGLSMWEDAKSGACTNGLCGTLSAMIGPDKFDSIDSTAYDALNKINSQSICEDKEFAGLICKDNSGRYFSTAPNRGERKGSYPFNSPCPNGTEKVSAYHTHGADSHGEYWDEIFSALELAEIYVKNRYGQDAAEEEKPYEITELTTSWVVEGTIHSDQIAEGWEDIEDFGETHLDFLKQYGDFENGIPVHDTIARVVSCISPAKFHECFINWMRDCHSSDDKDVIAIDGKTLRHSYDKSRRRGAIHVISAFSTMHSLVIGQIKTDEKSNEITAIPELLNMLDIKGKIITTDAMGCQKDIAEKIQKQGGDYLFAVKGNQGRLNKAFEEKFPLKELNNPEHDSYAISEKSHGREEIRLHIVCDVPDELIDFTFE</sequence>
<dbReference type="GO" id="GO:0003677">
    <property type="term" value="F:DNA binding"/>
    <property type="evidence" value="ECO:0007669"/>
    <property type="project" value="InterPro"/>
</dbReference>
<dbReference type="InterPro" id="IPR006530">
    <property type="entry name" value="YD"/>
</dbReference>
<dbReference type="Gene3D" id="3.90.930.1">
    <property type="match status" value="1"/>
</dbReference>
<feature type="domain" description="Teneurin-like YD-shell" evidence="7">
    <location>
        <begin position="816"/>
        <end position="994"/>
    </location>
</feature>
<dbReference type="InterPro" id="IPR022385">
    <property type="entry name" value="Rhs_assc_core"/>
</dbReference>
<feature type="domain" description="H repeat-associated protein N-terminal" evidence="4">
    <location>
        <begin position="1393"/>
        <end position="1446"/>
    </location>
</feature>
<accession>A0A077ZH48</accession>
<keyword evidence="9" id="KW-1185">Reference proteome</keyword>
<dbReference type="NCBIfam" id="NF041261">
    <property type="entry name" value="RHS_core"/>
    <property type="match status" value="1"/>
</dbReference>
<dbReference type="GO" id="GO:0006313">
    <property type="term" value="P:DNA transposition"/>
    <property type="evidence" value="ECO:0007669"/>
    <property type="project" value="InterPro"/>
</dbReference>
<dbReference type="InterPro" id="IPR050708">
    <property type="entry name" value="T6SS_VgrG/RHS"/>
</dbReference>
<evidence type="ECO:0000259" key="4">
    <source>
        <dbReference type="Pfam" id="PF13808"/>
    </source>
</evidence>
<reference evidence="8" key="2">
    <citation type="submission" date="2014-03" db="EMBL/GenBank/DDBJ databases">
        <title>The whipworm genome and dual-species transcriptomics of an intimate host-pathogen interaction.</title>
        <authorList>
            <person name="Foth B.J."/>
            <person name="Tsai I.J."/>
            <person name="Reid A.J."/>
            <person name="Bancroft A.J."/>
            <person name="Nichol S."/>
            <person name="Tracey A."/>
            <person name="Holroyd N."/>
            <person name="Cotton J.A."/>
            <person name="Stanley E.J."/>
            <person name="Zarowiecki M."/>
            <person name="Liu J.Z."/>
            <person name="Huckvale T."/>
            <person name="Cooper P.J."/>
            <person name="Grencis R.K."/>
            <person name="Berriman M."/>
        </authorList>
    </citation>
    <scope>NUCLEOTIDE SEQUENCE [LARGE SCALE GENOMIC DNA]</scope>
</reference>
<feature type="domain" description="RHS protein conserved region" evidence="3">
    <location>
        <begin position="1132"/>
        <end position="1168"/>
    </location>
</feature>
<evidence type="ECO:0000313" key="8">
    <source>
        <dbReference type="EMBL" id="CDW57985.1"/>
    </source>
</evidence>
<evidence type="ECO:0000259" key="3">
    <source>
        <dbReference type="Pfam" id="PF03527"/>
    </source>
</evidence>
<dbReference type="InterPro" id="IPR031325">
    <property type="entry name" value="RHS_repeat"/>
</dbReference>
<feature type="domain" description="Teneurin-like YD-shell" evidence="7">
    <location>
        <begin position="620"/>
        <end position="740"/>
    </location>
</feature>
<feature type="domain" description="DUF4329" evidence="5">
    <location>
        <begin position="1269"/>
        <end position="1349"/>
    </location>
</feature>
<dbReference type="PRINTS" id="PR00394">
    <property type="entry name" value="RHSPROTEIN"/>
</dbReference>
<organism evidence="8 9">
    <name type="scientific">Trichuris trichiura</name>
    <name type="common">Whipworm</name>
    <name type="synonym">Trichocephalus trichiurus</name>
    <dbReference type="NCBI Taxonomy" id="36087"/>
    <lineage>
        <taxon>Eukaryota</taxon>
        <taxon>Metazoa</taxon>
        <taxon>Ecdysozoa</taxon>
        <taxon>Nematoda</taxon>
        <taxon>Enoplea</taxon>
        <taxon>Dorylaimia</taxon>
        <taxon>Trichinellida</taxon>
        <taxon>Trichuridae</taxon>
        <taxon>Trichuris</taxon>
    </lineage>
</organism>
<dbReference type="InterPro" id="IPR045351">
    <property type="entry name" value="DUF6531"/>
</dbReference>
<dbReference type="Pfam" id="PF20148">
    <property type="entry name" value="DUF6531"/>
    <property type="match status" value="1"/>
</dbReference>
<keyword evidence="1" id="KW-0677">Repeat</keyword>
<dbReference type="InterPro" id="IPR002559">
    <property type="entry name" value="Transposase_11"/>
</dbReference>
<dbReference type="InterPro" id="IPR053422">
    <property type="entry name" value="RHS_domain"/>
</dbReference>
<dbReference type="NCBIfam" id="NF033564">
    <property type="entry name" value="transpos_ISAs1"/>
    <property type="match status" value="1"/>
</dbReference>
<dbReference type="Pfam" id="PF01609">
    <property type="entry name" value="DDE_Tnp_1"/>
    <property type="match status" value="1"/>
</dbReference>
<feature type="domain" description="Transposase IS4-like" evidence="2">
    <location>
        <begin position="1454"/>
        <end position="1569"/>
    </location>
</feature>
<dbReference type="NCBIfam" id="TIGR01643">
    <property type="entry name" value="YD_repeat_2x"/>
    <property type="match status" value="6"/>
</dbReference>
<dbReference type="PANTHER" id="PTHR32305">
    <property type="match status" value="1"/>
</dbReference>
<dbReference type="NCBIfam" id="TIGR03696">
    <property type="entry name" value="Rhs_assc_core"/>
    <property type="match status" value="1"/>
</dbReference>
<dbReference type="GO" id="GO:0004803">
    <property type="term" value="F:transposase activity"/>
    <property type="evidence" value="ECO:0007669"/>
    <property type="project" value="InterPro"/>
</dbReference>
<dbReference type="Pfam" id="PF13808">
    <property type="entry name" value="DDE_Tnp_1_assoc"/>
    <property type="match status" value="1"/>
</dbReference>
<proteinExistence type="predicted"/>
<evidence type="ECO:0000256" key="1">
    <source>
        <dbReference type="ARBA" id="ARBA00022737"/>
    </source>
</evidence>
<evidence type="ECO:0000259" key="2">
    <source>
        <dbReference type="Pfam" id="PF01609"/>
    </source>
</evidence>
<dbReference type="Pfam" id="PF14220">
    <property type="entry name" value="DUF4329"/>
    <property type="match status" value="1"/>
</dbReference>
<dbReference type="InterPro" id="IPR001826">
    <property type="entry name" value="RHS"/>
</dbReference>
<dbReference type="Pfam" id="PF03527">
    <property type="entry name" value="RHS"/>
    <property type="match status" value="1"/>
</dbReference>
<dbReference type="PANTHER" id="PTHR32305:SF15">
    <property type="entry name" value="PROTEIN RHSA-RELATED"/>
    <property type="match status" value="1"/>
</dbReference>
<evidence type="ECO:0000259" key="6">
    <source>
        <dbReference type="Pfam" id="PF20148"/>
    </source>
</evidence>
<dbReference type="Gene3D" id="2.180.10.10">
    <property type="entry name" value="RHS repeat-associated core"/>
    <property type="match status" value="2"/>
</dbReference>
<gene>
    <name evidence="8" type="ORF">TTRE_0000628601</name>
</gene>
<evidence type="ECO:0000313" key="9">
    <source>
        <dbReference type="Proteomes" id="UP000030665"/>
    </source>
</evidence>
<dbReference type="Proteomes" id="UP000030665">
    <property type="component" value="Unassembled WGS sequence"/>
</dbReference>
<dbReference type="Pfam" id="PF25023">
    <property type="entry name" value="TEN_YD-shell"/>
    <property type="match status" value="2"/>
</dbReference>
<dbReference type="InterPro" id="IPR047647">
    <property type="entry name" value="ISAs1_transpos"/>
</dbReference>
<evidence type="ECO:0000259" key="5">
    <source>
        <dbReference type="Pfam" id="PF14220"/>
    </source>
</evidence>